<feature type="region of interest" description="Disordered" evidence="1">
    <location>
        <begin position="1"/>
        <end position="23"/>
    </location>
</feature>
<protein>
    <submittedName>
        <fullName evidence="2">Uncharacterized protein</fullName>
    </submittedName>
</protein>
<evidence type="ECO:0000256" key="1">
    <source>
        <dbReference type="SAM" id="MobiDB-lite"/>
    </source>
</evidence>
<evidence type="ECO:0000313" key="2">
    <source>
        <dbReference type="EMBL" id="KIO17731.1"/>
    </source>
</evidence>
<name>A0A0C3Q3P5_9AGAM</name>
<reference evidence="2 3" key="1">
    <citation type="submission" date="2014-04" db="EMBL/GenBank/DDBJ databases">
        <authorList>
            <consortium name="DOE Joint Genome Institute"/>
            <person name="Kuo A."/>
            <person name="Girlanda M."/>
            <person name="Perotto S."/>
            <person name="Kohler A."/>
            <person name="Nagy L.G."/>
            <person name="Floudas D."/>
            <person name="Copeland A."/>
            <person name="Barry K.W."/>
            <person name="Cichocki N."/>
            <person name="Veneault-Fourrey C."/>
            <person name="LaButti K."/>
            <person name="Lindquist E.A."/>
            <person name="Lipzen A."/>
            <person name="Lundell T."/>
            <person name="Morin E."/>
            <person name="Murat C."/>
            <person name="Sun H."/>
            <person name="Tunlid A."/>
            <person name="Henrissat B."/>
            <person name="Grigoriev I.V."/>
            <person name="Hibbett D.S."/>
            <person name="Martin F."/>
            <person name="Nordberg H.P."/>
            <person name="Cantor M.N."/>
            <person name="Hua S.X."/>
        </authorList>
    </citation>
    <scope>NUCLEOTIDE SEQUENCE [LARGE SCALE GENOMIC DNA]</scope>
    <source>
        <strain evidence="2 3">MUT 4182</strain>
    </source>
</reference>
<gene>
    <name evidence="2" type="ORF">M407DRAFT_167919</name>
</gene>
<evidence type="ECO:0000313" key="3">
    <source>
        <dbReference type="Proteomes" id="UP000054248"/>
    </source>
</evidence>
<dbReference type="Proteomes" id="UP000054248">
    <property type="component" value="Unassembled WGS sequence"/>
</dbReference>
<dbReference type="AlphaFoldDB" id="A0A0C3Q3P5"/>
<proteinExistence type="predicted"/>
<organism evidence="2 3">
    <name type="scientific">Tulasnella calospora MUT 4182</name>
    <dbReference type="NCBI Taxonomy" id="1051891"/>
    <lineage>
        <taxon>Eukaryota</taxon>
        <taxon>Fungi</taxon>
        <taxon>Dikarya</taxon>
        <taxon>Basidiomycota</taxon>
        <taxon>Agaricomycotina</taxon>
        <taxon>Agaricomycetes</taxon>
        <taxon>Cantharellales</taxon>
        <taxon>Tulasnellaceae</taxon>
        <taxon>Tulasnella</taxon>
    </lineage>
</organism>
<dbReference type="HOGENOM" id="CLU_2759682_0_0_1"/>
<sequence length="70" mass="7894">MAVAVHDHQLGTGTNDRTRTKDQEYSSFRAREVKTKKCCCFVTLQALTEGGFGCLCRSLRLVKSTLEIRQ</sequence>
<dbReference type="EMBL" id="KN823348">
    <property type="protein sequence ID" value="KIO17731.1"/>
    <property type="molecule type" value="Genomic_DNA"/>
</dbReference>
<reference evidence="3" key="2">
    <citation type="submission" date="2015-01" db="EMBL/GenBank/DDBJ databases">
        <title>Evolutionary Origins and Diversification of the Mycorrhizal Mutualists.</title>
        <authorList>
            <consortium name="DOE Joint Genome Institute"/>
            <consortium name="Mycorrhizal Genomics Consortium"/>
            <person name="Kohler A."/>
            <person name="Kuo A."/>
            <person name="Nagy L.G."/>
            <person name="Floudas D."/>
            <person name="Copeland A."/>
            <person name="Barry K.W."/>
            <person name="Cichocki N."/>
            <person name="Veneault-Fourrey C."/>
            <person name="LaButti K."/>
            <person name="Lindquist E.A."/>
            <person name="Lipzen A."/>
            <person name="Lundell T."/>
            <person name="Morin E."/>
            <person name="Murat C."/>
            <person name="Riley R."/>
            <person name="Ohm R."/>
            <person name="Sun H."/>
            <person name="Tunlid A."/>
            <person name="Henrissat B."/>
            <person name="Grigoriev I.V."/>
            <person name="Hibbett D.S."/>
            <person name="Martin F."/>
        </authorList>
    </citation>
    <scope>NUCLEOTIDE SEQUENCE [LARGE SCALE GENOMIC DNA]</scope>
    <source>
        <strain evidence="3">MUT 4182</strain>
    </source>
</reference>
<accession>A0A0C3Q3P5</accession>
<keyword evidence="3" id="KW-1185">Reference proteome</keyword>